<feature type="compositionally biased region" description="Low complexity" evidence="1">
    <location>
        <begin position="12"/>
        <end position="28"/>
    </location>
</feature>
<organism evidence="4">
    <name type="scientific">Echinostoma caproni</name>
    <dbReference type="NCBI Taxonomy" id="27848"/>
    <lineage>
        <taxon>Eukaryota</taxon>
        <taxon>Metazoa</taxon>
        <taxon>Spiralia</taxon>
        <taxon>Lophotrochozoa</taxon>
        <taxon>Platyhelminthes</taxon>
        <taxon>Trematoda</taxon>
        <taxon>Digenea</taxon>
        <taxon>Plagiorchiida</taxon>
        <taxon>Echinostomata</taxon>
        <taxon>Echinostomatoidea</taxon>
        <taxon>Echinostomatidae</taxon>
        <taxon>Echinostoma</taxon>
    </lineage>
</organism>
<evidence type="ECO:0000313" key="3">
    <source>
        <dbReference type="Proteomes" id="UP000272942"/>
    </source>
</evidence>
<proteinExistence type="predicted"/>
<protein>
    <submittedName>
        <fullName evidence="2 4">Uncharacterized protein</fullName>
    </submittedName>
</protein>
<name>A0A183AQJ5_9TREM</name>
<accession>A0A183AQJ5</accession>
<dbReference type="WBParaSite" id="ECPE_0000925801-mRNA-1">
    <property type="protein sequence ID" value="ECPE_0000925801-mRNA-1"/>
    <property type="gene ID" value="ECPE_0000925801"/>
</dbReference>
<reference evidence="2 3" key="2">
    <citation type="submission" date="2018-11" db="EMBL/GenBank/DDBJ databases">
        <authorList>
            <consortium name="Pathogen Informatics"/>
        </authorList>
    </citation>
    <scope>NUCLEOTIDE SEQUENCE [LARGE SCALE GENOMIC DNA]</scope>
    <source>
        <strain evidence="2 3">Egypt</strain>
    </source>
</reference>
<dbReference type="AlphaFoldDB" id="A0A183AQJ5"/>
<feature type="compositionally biased region" description="Low complexity" evidence="1">
    <location>
        <begin position="384"/>
        <end position="403"/>
    </location>
</feature>
<feature type="compositionally biased region" description="Polar residues" evidence="1">
    <location>
        <begin position="416"/>
        <end position="433"/>
    </location>
</feature>
<dbReference type="EMBL" id="UZAN01047102">
    <property type="protein sequence ID" value="VDP85021.1"/>
    <property type="molecule type" value="Genomic_DNA"/>
</dbReference>
<reference evidence="4" key="1">
    <citation type="submission" date="2016-06" db="UniProtKB">
        <authorList>
            <consortium name="WormBaseParasite"/>
        </authorList>
    </citation>
    <scope>IDENTIFICATION</scope>
</reference>
<feature type="compositionally biased region" description="Polar residues" evidence="1">
    <location>
        <begin position="451"/>
        <end position="465"/>
    </location>
</feature>
<feature type="region of interest" description="Disordered" evidence="1">
    <location>
        <begin position="384"/>
        <end position="483"/>
    </location>
</feature>
<sequence>MHKREEVFNLPRSASGMSEAAGSSERGAVPVDHRSTNRFLFAWNEPHYANFMLHANSDSSQGLYTVLAHSLSLLDARHDPRLGLPIGSYGSITSRSYSLARVEGTAHGLLLDVIGLPVVDKVTVFSLTPKDVRPASRTLSDPVPPRAIPCAQLKLFCDTFLQLVKVWATSLASPNSSLLWSDASDAYLIDHLTLTLLARDGLSSLLSQYLKRLRLSRRCLACIVDDCLYVDSTLGADLFARLASLALDTVPSLIHLAVGLMDDPGLFDSATAVGVSSGAQNVVFHSLYSTLADHVCPLGGSDKVALTHFLRGFLNVIRSVVPDLHINLGFGVSLSSVVILQLQNYLTSHGIRKQRAMRLLRSLCETVQKPEPIVSVAPSAAETAPTSVSAPAPSSACANVSAPSPAPSCTRVLTRPETSSGTQSNLSVRSTAPTAVPPGTETAQIRPREPSSPTQPTAESTSNSVFEEEHSSTPPTTDEERVPVPEIQVLPHSVGASTRRNTLLGGLTGKSIMFPRTHIYY</sequence>
<dbReference type="OrthoDB" id="10669083at2759"/>
<feature type="region of interest" description="Disordered" evidence="1">
    <location>
        <begin position="1"/>
        <end position="29"/>
    </location>
</feature>
<dbReference type="Proteomes" id="UP000272942">
    <property type="component" value="Unassembled WGS sequence"/>
</dbReference>
<evidence type="ECO:0000313" key="2">
    <source>
        <dbReference type="EMBL" id="VDP85021.1"/>
    </source>
</evidence>
<evidence type="ECO:0000313" key="4">
    <source>
        <dbReference type="WBParaSite" id="ECPE_0000925801-mRNA-1"/>
    </source>
</evidence>
<keyword evidence="3" id="KW-1185">Reference proteome</keyword>
<evidence type="ECO:0000256" key="1">
    <source>
        <dbReference type="SAM" id="MobiDB-lite"/>
    </source>
</evidence>
<gene>
    <name evidence="2" type="ORF">ECPE_LOCUS9230</name>
</gene>